<dbReference type="EMBL" id="BK059134">
    <property type="protein sequence ID" value="DAE33389.1"/>
    <property type="molecule type" value="Genomic_DNA"/>
</dbReference>
<sequence>MTVVSQKRDFVFDFDSHVIAQRGEYIYLHIDGRDVEIGKYESHERAQEVLREMIEKNVI</sequence>
<organism evidence="1">
    <name type="scientific">virus sp. ctQ5V6</name>
    <dbReference type="NCBI Taxonomy" id="2825815"/>
    <lineage>
        <taxon>Viruses</taxon>
    </lineage>
</organism>
<reference evidence="1" key="1">
    <citation type="journal article" date="2021" name="Proc. Natl. Acad. Sci. U.S.A.">
        <title>A Catalog of Tens of Thousands of Viruses from Human Metagenomes Reveals Hidden Associations with Chronic Diseases.</title>
        <authorList>
            <person name="Tisza M.J."/>
            <person name="Buck C.B."/>
        </authorList>
    </citation>
    <scope>NUCLEOTIDE SEQUENCE</scope>
    <source>
        <strain evidence="1">CtQ5V6</strain>
    </source>
</reference>
<evidence type="ECO:0000313" key="1">
    <source>
        <dbReference type="EMBL" id="DAE33389.1"/>
    </source>
</evidence>
<accession>A0A8S5RQM4</accession>
<protein>
    <submittedName>
        <fullName evidence="1">Uncharacterized protein</fullName>
    </submittedName>
</protein>
<proteinExistence type="predicted"/>
<name>A0A8S5RQM4_9VIRU</name>